<dbReference type="SUPFAM" id="SSF52540">
    <property type="entry name" value="P-loop containing nucleoside triphosphate hydrolases"/>
    <property type="match status" value="1"/>
</dbReference>
<organism evidence="2 3">
    <name type="scientific">Pseudorhodoferax soli</name>
    <dbReference type="NCBI Taxonomy" id="545864"/>
    <lineage>
        <taxon>Bacteria</taxon>
        <taxon>Pseudomonadati</taxon>
        <taxon>Pseudomonadota</taxon>
        <taxon>Betaproteobacteria</taxon>
        <taxon>Burkholderiales</taxon>
        <taxon>Comamonadaceae</taxon>
    </lineage>
</organism>
<keyword evidence="2" id="KW-0808">Transferase</keyword>
<dbReference type="Pfam" id="PF13521">
    <property type="entry name" value="AAA_28"/>
    <property type="match status" value="1"/>
</dbReference>
<name>A0A368Y725_9BURK</name>
<dbReference type="EMBL" id="QPJK01000001">
    <property type="protein sequence ID" value="RCW75895.1"/>
    <property type="molecule type" value="Genomic_DNA"/>
</dbReference>
<reference evidence="2 3" key="1">
    <citation type="submission" date="2018-07" db="EMBL/GenBank/DDBJ databases">
        <title>Genomic Encyclopedia of Type Strains, Phase IV (KMG-IV): sequencing the most valuable type-strain genomes for metagenomic binning, comparative biology and taxonomic classification.</title>
        <authorList>
            <person name="Goeker M."/>
        </authorList>
    </citation>
    <scope>NUCLEOTIDE SEQUENCE [LARGE SCALE GENOMIC DNA]</scope>
    <source>
        <strain evidence="2 3">DSM 21634</strain>
    </source>
</reference>
<evidence type="ECO:0000313" key="2">
    <source>
        <dbReference type="EMBL" id="RCW75895.1"/>
    </source>
</evidence>
<dbReference type="PANTHER" id="PTHR37512">
    <property type="entry name" value="TRIFUNCTIONAL NAD BIOSYNTHESIS/REGULATOR PROTEIN NADR"/>
    <property type="match status" value="1"/>
</dbReference>
<dbReference type="Gene3D" id="3.40.50.300">
    <property type="entry name" value="P-loop containing nucleotide triphosphate hydrolases"/>
    <property type="match status" value="1"/>
</dbReference>
<feature type="domain" description="NadR/Ttd14 AAA" evidence="1">
    <location>
        <begin position="4"/>
        <end position="164"/>
    </location>
</feature>
<dbReference type="AlphaFoldDB" id="A0A368Y725"/>
<dbReference type="InterPro" id="IPR052735">
    <property type="entry name" value="NAD_biosynth-regulator"/>
</dbReference>
<dbReference type="Proteomes" id="UP000252884">
    <property type="component" value="Unassembled WGS sequence"/>
</dbReference>
<accession>A0A368Y725</accession>
<dbReference type="RefSeq" id="WP_245965544.1">
    <property type="nucleotide sequence ID" value="NZ_QPJK01000001.1"/>
</dbReference>
<keyword evidence="3" id="KW-1185">Reference proteome</keyword>
<comment type="caution">
    <text evidence="2">The sequence shown here is derived from an EMBL/GenBank/DDBJ whole genome shotgun (WGS) entry which is preliminary data.</text>
</comment>
<dbReference type="CDD" id="cd01983">
    <property type="entry name" value="SIMIBI"/>
    <property type="match status" value="1"/>
</dbReference>
<sequence>MSIRIALLGAESSGKTALSQALAQSLAARGLGVALVPELLRQWCLDAGRTPRPEEQDGIARAHAGAIDAAAAKAPELLIADTTPLMVAVYSDLLFKDRSLYPFALEHQRGYALTLLMGLDLPWVADGLQRDGPHVQAPVDALVRAALEGAGLPYQVVYGSGAARLARAERALHHLPALAGRLEPLPEPPPRARWRCGCDGDASCEHRLFQRLTAR</sequence>
<protein>
    <submittedName>
        <fullName evidence="2">Nicotinamide riboside kinase</fullName>
    </submittedName>
</protein>
<dbReference type="GO" id="GO:0016301">
    <property type="term" value="F:kinase activity"/>
    <property type="evidence" value="ECO:0007669"/>
    <property type="project" value="UniProtKB-KW"/>
</dbReference>
<gene>
    <name evidence="2" type="ORF">DES41_101498</name>
</gene>
<dbReference type="PANTHER" id="PTHR37512:SF1">
    <property type="entry name" value="NADR_TTD14 AAA DOMAIN-CONTAINING PROTEIN"/>
    <property type="match status" value="1"/>
</dbReference>
<proteinExistence type="predicted"/>
<dbReference type="InterPro" id="IPR027417">
    <property type="entry name" value="P-loop_NTPase"/>
</dbReference>
<keyword evidence="2" id="KW-0418">Kinase</keyword>
<evidence type="ECO:0000259" key="1">
    <source>
        <dbReference type="Pfam" id="PF13521"/>
    </source>
</evidence>
<evidence type="ECO:0000313" key="3">
    <source>
        <dbReference type="Proteomes" id="UP000252884"/>
    </source>
</evidence>
<dbReference type="InterPro" id="IPR038727">
    <property type="entry name" value="NadR/Ttd14_AAA_dom"/>
</dbReference>